<sequence>MWIDGKCFNIKPFKSPLRIRSNETIHASEVIINKTEAVAMTVDVEIENEIDVTTDENGKLYISFQLPSIYYIKLNKFNADINALSQKTQTVISFPKHGKDGQLIIKGEDKSSIQKALNDIHSVVGAIRDQSAALQFISIPLLSEEIKSNFEKFKNEILSEKNIKGMDESIFQSSLKLHLTVIVFALTDEREKLEAINTLEEYKTTVLCPLLEGTGPLKIHVAGIECMNDNYRNADILYANAKIINETEEVNLQKIVNDISNYFYERGLVKRYQENVKLHMTLINTKYRKVLESPTRRRWNKRESFDATNIMEKYRNIEFGECNLDSIHLSLISSKGEDGFYKPLSVIKI</sequence>
<organism evidence="2 3">
    <name type="scientific">Rhamnusium bicolor</name>
    <dbReference type="NCBI Taxonomy" id="1586634"/>
    <lineage>
        <taxon>Eukaryota</taxon>
        <taxon>Metazoa</taxon>
        <taxon>Ecdysozoa</taxon>
        <taxon>Arthropoda</taxon>
        <taxon>Hexapoda</taxon>
        <taxon>Insecta</taxon>
        <taxon>Pterygota</taxon>
        <taxon>Neoptera</taxon>
        <taxon>Endopterygota</taxon>
        <taxon>Coleoptera</taxon>
        <taxon>Polyphaga</taxon>
        <taxon>Cucujiformia</taxon>
        <taxon>Chrysomeloidea</taxon>
        <taxon>Cerambycidae</taxon>
        <taxon>Lepturinae</taxon>
        <taxon>Rhagiini</taxon>
        <taxon>Rhamnusium</taxon>
    </lineage>
</organism>
<dbReference type="Proteomes" id="UP001162156">
    <property type="component" value="Unassembled WGS sequence"/>
</dbReference>
<dbReference type="AlphaFoldDB" id="A0AAV8X8V8"/>
<accession>A0AAV8X8V8</accession>
<dbReference type="EMBL" id="JANEYF010003625">
    <property type="protein sequence ID" value="KAJ8935076.1"/>
    <property type="molecule type" value="Genomic_DNA"/>
</dbReference>
<evidence type="ECO:0000313" key="2">
    <source>
        <dbReference type="EMBL" id="KAJ8935076.1"/>
    </source>
</evidence>
<dbReference type="GO" id="GO:0006307">
    <property type="term" value="P:DNA alkylation repair"/>
    <property type="evidence" value="ECO:0007669"/>
    <property type="project" value="InterPro"/>
</dbReference>
<evidence type="ECO:0000259" key="1">
    <source>
        <dbReference type="Pfam" id="PF10469"/>
    </source>
</evidence>
<dbReference type="Pfam" id="PF10469">
    <property type="entry name" value="AKAP7_NLS"/>
    <property type="match status" value="1"/>
</dbReference>
<name>A0AAV8X8V8_9CUCU</name>
<reference evidence="2" key="1">
    <citation type="journal article" date="2023" name="Insect Mol. Biol.">
        <title>Genome sequencing provides insights into the evolution of gene families encoding plant cell wall-degrading enzymes in longhorned beetles.</title>
        <authorList>
            <person name="Shin N.R."/>
            <person name="Okamura Y."/>
            <person name="Kirsch R."/>
            <person name="Pauchet Y."/>
        </authorList>
    </citation>
    <scope>NUCLEOTIDE SEQUENCE</scope>
    <source>
        <strain evidence="2">RBIC_L_NR</strain>
    </source>
</reference>
<dbReference type="Gene3D" id="3.90.1140.10">
    <property type="entry name" value="Cyclic phosphodiesterase"/>
    <property type="match status" value="1"/>
</dbReference>
<dbReference type="InterPro" id="IPR009210">
    <property type="entry name" value="ASCC1"/>
</dbReference>
<dbReference type="GO" id="GO:0006355">
    <property type="term" value="P:regulation of DNA-templated transcription"/>
    <property type="evidence" value="ECO:0007669"/>
    <property type="project" value="TreeGrafter"/>
</dbReference>
<protein>
    <recommendedName>
        <fullName evidence="1">A-kinase anchor protein 7-like phosphoesterase domain-containing protein</fullName>
    </recommendedName>
</protein>
<dbReference type="PANTHER" id="PTHR13360">
    <property type="entry name" value="ACTIVATING SIGNAL COINTEGRATOR 1 COMPLEX SUBUNIT 1"/>
    <property type="match status" value="1"/>
</dbReference>
<evidence type="ECO:0000313" key="3">
    <source>
        <dbReference type="Proteomes" id="UP001162156"/>
    </source>
</evidence>
<gene>
    <name evidence="2" type="ORF">NQ314_013021</name>
</gene>
<keyword evidence="3" id="KW-1185">Reference proteome</keyword>
<proteinExistence type="predicted"/>
<dbReference type="GO" id="GO:0005634">
    <property type="term" value="C:nucleus"/>
    <property type="evidence" value="ECO:0007669"/>
    <property type="project" value="TreeGrafter"/>
</dbReference>
<feature type="domain" description="A-kinase anchor protein 7-like phosphoesterase" evidence="1">
    <location>
        <begin position="136"/>
        <end position="349"/>
    </location>
</feature>
<dbReference type="InterPro" id="IPR019510">
    <property type="entry name" value="AKAP7-like_phosphoesterase"/>
</dbReference>
<comment type="caution">
    <text evidence="2">The sequence shown here is derived from an EMBL/GenBank/DDBJ whole genome shotgun (WGS) entry which is preliminary data.</text>
</comment>
<dbReference type="PANTHER" id="PTHR13360:SF1">
    <property type="entry name" value="ACTIVATING SIGNAL COINTEGRATOR 1 COMPLEX SUBUNIT 1"/>
    <property type="match status" value="1"/>
</dbReference>